<evidence type="ECO:0000256" key="3">
    <source>
        <dbReference type="ARBA" id="ARBA00022448"/>
    </source>
</evidence>
<protein>
    <recommendedName>
        <fullName evidence="8">Probable membrane transporter protein</fullName>
    </recommendedName>
</protein>
<evidence type="ECO:0000256" key="1">
    <source>
        <dbReference type="ARBA" id="ARBA00004651"/>
    </source>
</evidence>
<comment type="subcellular location">
    <subcellularLocation>
        <location evidence="1 8">Cell membrane</location>
        <topology evidence="1 8">Multi-pass membrane protein</topology>
    </subcellularLocation>
</comment>
<keyword evidence="4 8" id="KW-1003">Cell membrane</keyword>
<comment type="caution">
    <text evidence="9">The sequence shown here is derived from an EMBL/GenBank/DDBJ whole genome shotgun (WGS) entry which is preliminary data.</text>
</comment>
<proteinExistence type="inferred from homology"/>
<reference evidence="9 10" key="1">
    <citation type="submission" date="2022-01" db="EMBL/GenBank/DDBJ databases">
        <title>Collection of gut derived symbiotic bacterial strains cultured from healthy donors.</title>
        <authorList>
            <person name="Lin H."/>
            <person name="Kohout C."/>
            <person name="Waligurski E."/>
            <person name="Pamer E.G."/>
        </authorList>
    </citation>
    <scope>NUCLEOTIDE SEQUENCE [LARGE SCALE GENOMIC DNA]</scope>
    <source>
        <strain evidence="9 10">DFI.3.7</strain>
    </source>
</reference>
<gene>
    <name evidence="9" type="ORF">L0P79_01180</name>
</gene>
<dbReference type="RefSeq" id="WP_238072788.1">
    <property type="nucleotide sequence ID" value="NZ_JAKNJB010000002.1"/>
</dbReference>
<dbReference type="InterPro" id="IPR002781">
    <property type="entry name" value="TM_pro_TauE-like"/>
</dbReference>
<dbReference type="PANTHER" id="PTHR30269:SF0">
    <property type="entry name" value="MEMBRANE TRANSPORTER PROTEIN YFCA-RELATED"/>
    <property type="match status" value="1"/>
</dbReference>
<dbReference type="Proteomes" id="UP001200313">
    <property type="component" value="Unassembled WGS sequence"/>
</dbReference>
<evidence type="ECO:0000256" key="8">
    <source>
        <dbReference type="RuleBase" id="RU363041"/>
    </source>
</evidence>
<feature type="transmembrane region" description="Helical" evidence="8">
    <location>
        <begin position="187"/>
        <end position="213"/>
    </location>
</feature>
<sequence length="255" mass="26259">MEVTWTTLLIVCPLVFLSGLVDAVAGGGGLISLPAYLLAGLPPHAATATNKCGSVFGTGLSTLRFLKNGRVRLGPAAVSATTALLGSVLGARLCLLVPDTFLHYFLVAALPVLAVFLLFKRDFGLENKADALSGPLLMLLSGLIGLVLGLYDGFFGPGAGTFVILAFTALCRFDLVTASGNAKVVNFCSNLAAFVTFALAGEIVWALGVPAAVCGLWGHYTGSGLALKKGAKAIRPMFFVVLGLLLCKTALELAG</sequence>
<comment type="similarity">
    <text evidence="2 8">Belongs to the 4-toluene sulfonate uptake permease (TSUP) (TC 2.A.102) family.</text>
</comment>
<keyword evidence="10" id="KW-1185">Reference proteome</keyword>
<dbReference type="EMBL" id="JAKNJB010000002">
    <property type="protein sequence ID" value="MCG4525691.1"/>
    <property type="molecule type" value="Genomic_DNA"/>
</dbReference>
<feature type="transmembrane region" description="Helical" evidence="8">
    <location>
        <begin position="101"/>
        <end position="119"/>
    </location>
</feature>
<evidence type="ECO:0000256" key="6">
    <source>
        <dbReference type="ARBA" id="ARBA00022989"/>
    </source>
</evidence>
<feature type="transmembrane region" description="Helical" evidence="8">
    <location>
        <begin position="131"/>
        <end position="151"/>
    </location>
</feature>
<accession>A0ABS9M4I5</accession>
<evidence type="ECO:0000256" key="7">
    <source>
        <dbReference type="ARBA" id="ARBA00023136"/>
    </source>
</evidence>
<keyword evidence="6 8" id="KW-1133">Transmembrane helix</keyword>
<feature type="transmembrane region" description="Helical" evidence="8">
    <location>
        <begin position="157"/>
        <end position="175"/>
    </location>
</feature>
<keyword evidence="7 8" id="KW-0472">Membrane</keyword>
<dbReference type="Pfam" id="PF01925">
    <property type="entry name" value="TauE"/>
    <property type="match status" value="1"/>
</dbReference>
<evidence type="ECO:0000256" key="5">
    <source>
        <dbReference type="ARBA" id="ARBA00022692"/>
    </source>
</evidence>
<evidence type="ECO:0000256" key="4">
    <source>
        <dbReference type="ARBA" id="ARBA00022475"/>
    </source>
</evidence>
<keyword evidence="5 8" id="KW-0812">Transmembrane</keyword>
<organism evidence="9 10">
    <name type="scientific">Intestinimonas massiliensis</name>
    <name type="common">ex Afouda et al. 2020</name>
    <dbReference type="NCBI Taxonomy" id="1673721"/>
    <lineage>
        <taxon>Bacteria</taxon>
        <taxon>Bacillati</taxon>
        <taxon>Bacillota</taxon>
        <taxon>Clostridia</taxon>
        <taxon>Eubacteriales</taxon>
        <taxon>Intestinimonas</taxon>
    </lineage>
</organism>
<evidence type="ECO:0000313" key="9">
    <source>
        <dbReference type="EMBL" id="MCG4525691.1"/>
    </source>
</evidence>
<evidence type="ECO:0000313" key="10">
    <source>
        <dbReference type="Proteomes" id="UP001200313"/>
    </source>
</evidence>
<keyword evidence="3" id="KW-0813">Transport</keyword>
<name>A0ABS9M4I5_9FIRM</name>
<evidence type="ECO:0000256" key="2">
    <source>
        <dbReference type="ARBA" id="ARBA00009142"/>
    </source>
</evidence>
<feature type="transmembrane region" description="Helical" evidence="8">
    <location>
        <begin position="233"/>
        <end position="251"/>
    </location>
</feature>
<dbReference type="PANTHER" id="PTHR30269">
    <property type="entry name" value="TRANSMEMBRANE PROTEIN YFCA"/>
    <property type="match status" value="1"/>
</dbReference>
<dbReference type="InterPro" id="IPR052017">
    <property type="entry name" value="TSUP"/>
</dbReference>